<reference evidence="1" key="1">
    <citation type="submission" date="2018-06" db="EMBL/GenBank/DDBJ databases">
        <authorList>
            <person name="Zhirakovskaya E."/>
        </authorList>
    </citation>
    <scope>NUCLEOTIDE SEQUENCE</scope>
</reference>
<dbReference type="SUPFAM" id="SSF54909">
    <property type="entry name" value="Dimeric alpha+beta barrel"/>
    <property type="match status" value="1"/>
</dbReference>
<proteinExistence type="predicted"/>
<evidence type="ECO:0000313" key="1">
    <source>
        <dbReference type="EMBL" id="VAW94798.1"/>
    </source>
</evidence>
<dbReference type="InterPro" id="IPR011008">
    <property type="entry name" value="Dimeric_a/b-barrel"/>
</dbReference>
<dbReference type="EMBL" id="UOFR01000030">
    <property type="protein sequence ID" value="VAW94798.1"/>
    <property type="molecule type" value="Genomic_DNA"/>
</dbReference>
<organism evidence="1">
    <name type="scientific">hydrothermal vent metagenome</name>
    <dbReference type="NCBI Taxonomy" id="652676"/>
    <lineage>
        <taxon>unclassified sequences</taxon>
        <taxon>metagenomes</taxon>
        <taxon>ecological metagenomes</taxon>
    </lineage>
</organism>
<dbReference type="AlphaFoldDB" id="A0A3B0ZMX5"/>
<accession>A0A3B0ZMX5</accession>
<name>A0A3B0ZMX5_9ZZZZ</name>
<sequence length="54" mass="6029">MSPKVKAFVYVEAPISVPFTEDPWEKDNLGIKKQPGFISKTWLSGVDNNSIGDF</sequence>
<protein>
    <submittedName>
        <fullName evidence="1">Uncharacterized protein</fullName>
    </submittedName>
</protein>
<gene>
    <name evidence="1" type="ORF">MNBD_GAMMA21-2542</name>
</gene>